<reference evidence="3" key="2">
    <citation type="journal article" date="2022" name="Microbiol. Resour. Announc.">
        <title>Metagenome Sequencing to Explore Phylogenomics of Terrestrial Cyanobacteria.</title>
        <authorList>
            <person name="Ward R.D."/>
            <person name="Stajich J.E."/>
            <person name="Johansen J.R."/>
            <person name="Huntemann M."/>
            <person name="Clum A."/>
            <person name="Foster B."/>
            <person name="Foster B."/>
            <person name="Roux S."/>
            <person name="Palaniappan K."/>
            <person name="Varghese N."/>
            <person name="Mukherjee S."/>
            <person name="Reddy T.B.K."/>
            <person name="Daum C."/>
            <person name="Copeland A."/>
            <person name="Chen I.A."/>
            <person name="Ivanova N.N."/>
            <person name="Kyrpides N.C."/>
            <person name="Shapiro N."/>
            <person name="Eloe-Fadrosh E.A."/>
            <person name="Pietrasiak N."/>
        </authorList>
    </citation>
    <scope>NUCLEOTIDE SEQUENCE</scope>
    <source>
        <strain evidence="3">CPER-KK1</strain>
    </source>
</reference>
<sequence length="248" mass="27975">MIWLKSNLNLFIRRFILPTCFAGMLLSIGCAPTRTPQAAQSQNLTRIMPIGDSITQADSNHNSYRRPLWIQLRQAGYNVDFVGSNREHFQGSAPLSDFDQDHEGHWGWRVDEILKQIDAWVRTSQPDIVLIHLGSNDIVQGQSLESTIEELRQLIQTLRKVNPRLKMLIAETIPCGEEAQVRQLNRLIVNLAQETNTQESPVIAVNQFSGFNPAMGKDTHDGCHPNESGEKKIANRWFAALKTVLPSP</sequence>
<dbReference type="CDD" id="cd01833">
    <property type="entry name" value="XynB_like"/>
    <property type="match status" value="1"/>
</dbReference>
<gene>
    <name evidence="3" type="ORF">KME25_11430</name>
</gene>
<name>A0A951PLD6_9CYAN</name>
<dbReference type="GO" id="GO:0004622">
    <property type="term" value="F:phosphatidylcholine lysophospholipase activity"/>
    <property type="evidence" value="ECO:0007669"/>
    <property type="project" value="TreeGrafter"/>
</dbReference>
<dbReference type="PANTHER" id="PTHR30383:SF2">
    <property type="entry name" value="CELLULOSE-BINDING PROTEIN"/>
    <property type="match status" value="1"/>
</dbReference>
<keyword evidence="3" id="KW-0378">Hydrolase</keyword>
<dbReference type="PROSITE" id="PS51257">
    <property type="entry name" value="PROKAR_LIPOPROTEIN"/>
    <property type="match status" value="1"/>
</dbReference>
<protein>
    <submittedName>
        <fullName evidence="3">SGNH/GDSL hydrolase family protein</fullName>
    </submittedName>
</protein>
<accession>A0A951PLD6</accession>
<dbReference type="AlphaFoldDB" id="A0A951PLD6"/>
<feature type="domain" description="SGNH hydrolase-type esterase" evidence="2">
    <location>
        <begin position="50"/>
        <end position="231"/>
    </location>
</feature>
<dbReference type="Gene3D" id="3.40.50.1110">
    <property type="entry name" value="SGNH hydrolase"/>
    <property type="match status" value="1"/>
</dbReference>
<evidence type="ECO:0000313" key="4">
    <source>
        <dbReference type="Proteomes" id="UP000753908"/>
    </source>
</evidence>
<reference evidence="3" key="1">
    <citation type="submission" date="2021-05" db="EMBL/GenBank/DDBJ databases">
        <authorList>
            <person name="Pietrasiak N."/>
            <person name="Ward R."/>
            <person name="Stajich J.E."/>
            <person name="Kurbessoian T."/>
        </authorList>
    </citation>
    <scope>NUCLEOTIDE SEQUENCE</scope>
    <source>
        <strain evidence="3">CPER-KK1</strain>
    </source>
</reference>
<comment type="caution">
    <text evidence="3">The sequence shown here is derived from an EMBL/GenBank/DDBJ whole genome shotgun (WGS) entry which is preliminary data.</text>
</comment>
<dbReference type="InterPro" id="IPR013830">
    <property type="entry name" value="SGNH_hydro"/>
</dbReference>
<dbReference type="InterPro" id="IPR051532">
    <property type="entry name" value="Ester_Hydrolysis_Enzymes"/>
</dbReference>
<dbReference type="SUPFAM" id="SSF52266">
    <property type="entry name" value="SGNH hydrolase"/>
    <property type="match status" value="1"/>
</dbReference>
<keyword evidence="1" id="KW-0732">Signal</keyword>
<evidence type="ECO:0000259" key="2">
    <source>
        <dbReference type="Pfam" id="PF13472"/>
    </source>
</evidence>
<feature type="signal peptide" evidence="1">
    <location>
        <begin position="1"/>
        <end position="22"/>
    </location>
</feature>
<dbReference type="EMBL" id="JAHHIF010000012">
    <property type="protein sequence ID" value="MBW4545042.1"/>
    <property type="molecule type" value="Genomic_DNA"/>
</dbReference>
<dbReference type="InterPro" id="IPR036514">
    <property type="entry name" value="SGNH_hydro_sf"/>
</dbReference>
<evidence type="ECO:0000313" key="3">
    <source>
        <dbReference type="EMBL" id="MBW4545042.1"/>
    </source>
</evidence>
<dbReference type="Proteomes" id="UP000753908">
    <property type="component" value="Unassembled WGS sequence"/>
</dbReference>
<dbReference type="Pfam" id="PF13472">
    <property type="entry name" value="Lipase_GDSL_2"/>
    <property type="match status" value="1"/>
</dbReference>
<evidence type="ECO:0000256" key="1">
    <source>
        <dbReference type="SAM" id="SignalP"/>
    </source>
</evidence>
<organism evidence="3 4">
    <name type="scientific">Symplocastrum torsivum CPER-KK1</name>
    <dbReference type="NCBI Taxonomy" id="450513"/>
    <lineage>
        <taxon>Bacteria</taxon>
        <taxon>Bacillati</taxon>
        <taxon>Cyanobacteriota</taxon>
        <taxon>Cyanophyceae</taxon>
        <taxon>Oscillatoriophycideae</taxon>
        <taxon>Oscillatoriales</taxon>
        <taxon>Microcoleaceae</taxon>
        <taxon>Symplocastrum</taxon>
    </lineage>
</organism>
<feature type="chain" id="PRO_5037554346" evidence="1">
    <location>
        <begin position="23"/>
        <end position="248"/>
    </location>
</feature>
<proteinExistence type="predicted"/>
<dbReference type="PANTHER" id="PTHR30383">
    <property type="entry name" value="THIOESTERASE 1/PROTEASE 1/LYSOPHOSPHOLIPASE L1"/>
    <property type="match status" value="1"/>
</dbReference>